<organism evidence="1 2">
    <name type="scientific">Claviceps humidiphila</name>
    <dbReference type="NCBI Taxonomy" id="1294629"/>
    <lineage>
        <taxon>Eukaryota</taxon>
        <taxon>Fungi</taxon>
        <taxon>Dikarya</taxon>
        <taxon>Ascomycota</taxon>
        <taxon>Pezizomycotina</taxon>
        <taxon>Sordariomycetes</taxon>
        <taxon>Hypocreomycetidae</taxon>
        <taxon>Hypocreales</taxon>
        <taxon>Clavicipitaceae</taxon>
        <taxon>Claviceps</taxon>
    </lineage>
</organism>
<keyword evidence="2" id="KW-1185">Reference proteome</keyword>
<reference evidence="1 2" key="1">
    <citation type="journal article" date="2020" name="bioRxiv">
        <title>Whole genome comparisons of ergot fungi reveals the divergence and evolution of species within the genus Claviceps are the result of varying mechanisms driving genome evolution and host range expansion.</title>
        <authorList>
            <person name="Wyka S.A."/>
            <person name="Mondo S.J."/>
            <person name="Liu M."/>
            <person name="Dettman J."/>
            <person name="Nalam V."/>
            <person name="Broders K.D."/>
        </authorList>
    </citation>
    <scope>NUCLEOTIDE SEQUENCE [LARGE SCALE GENOMIC DNA]</scope>
    <source>
        <strain evidence="1 2">LM576</strain>
    </source>
</reference>
<dbReference type="Proteomes" id="UP000732380">
    <property type="component" value="Unassembled WGS sequence"/>
</dbReference>
<evidence type="ECO:0000313" key="1">
    <source>
        <dbReference type="EMBL" id="KAG6117287.1"/>
    </source>
</evidence>
<sequence>MERQLANKSLLLPSQSPAPVSTLFVPSWHLAIDPDQEDKIVVNGTIQQIDAYMEAHYPGRSAKLANFTYSHSAPAKRAPISDVSEFGRPAGVMGLHVGVNLLDSSIHNYFVFLTWLDG</sequence>
<protein>
    <submittedName>
        <fullName evidence="1">Uncharacterized protein</fullName>
    </submittedName>
</protein>
<gene>
    <name evidence="1" type="ORF">E4U13_001212</name>
</gene>
<dbReference type="EMBL" id="SRQM01000144">
    <property type="protein sequence ID" value="KAG6117287.1"/>
    <property type="molecule type" value="Genomic_DNA"/>
</dbReference>
<proteinExistence type="predicted"/>
<evidence type="ECO:0000313" key="2">
    <source>
        <dbReference type="Proteomes" id="UP000732380"/>
    </source>
</evidence>
<accession>A0A9P7TVD9</accession>
<comment type="caution">
    <text evidence="1">The sequence shown here is derived from an EMBL/GenBank/DDBJ whole genome shotgun (WGS) entry which is preliminary data.</text>
</comment>
<name>A0A9P7TVD9_9HYPO</name>
<dbReference type="AlphaFoldDB" id="A0A9P7TVD9"/>